<dbReference type="RefSeq" id="WP_151699750.1">
    <property type="nucleotide sequence ID" value="NZ_CP031223.1"/>
</dbReference>
<name>A0A5J6SLL9_9BACI</name>
<sequence>MKKNLFFIATIITTLILVACGSEEEKSTDKEKKVETSSDVTGKTIEESDIAKLYTSPKDYKNFNYEFIGQVFTTPEKDKDGTYLQVYADPENNEYNTIVGIDDPELVVSDGDYIKVKGVVKDVFEGENMLGGTILAPMVKASSIEVTDYISAIAPTLATIEINKPIDQHGFVVTLEKIEFAKKHTRVYVSVTNNTKDKISFYTHNMKIVSGGSQFEGIYEYDTGYPEVQSDLLPGITTTGVVTFPAMDPATAELQIYAEGYSDNYDIDIEPFVFTVAK</sequence>
<reference evidence="1 2" key="1">
    <citation type="submission" date="2018-07" db="EMBL/GenBank/DDBJ databases">
        <title>Complete genome sequence of Psychrobacillus sp. PB01, isolated from iceberg, and comparative genome analysis of Psychrobacillus strains.</title>
        <authorList>
            <person name="Lee P.C."/>
        </authorList>
    </citation>
    <scope>NUCLEOTIDE SEQUENCE [LARGE SCALE GENOMIC DNA]</scope>
    <source>
        <strain evidence="1 2">PB01</strain>
    </source>
</reference>
<evidence type="ECO:0000313" key="2">
    <source>
        <dbReference type="Proteomes" id="UP000325517"/>
    </source>
</evidence>
<dbReference type="AlphaFoldDB" id="A0A5J6SLL9"/>
<keyword evidence="2" id="KW-1185">Reference proteome</keyword>
<dbReference type="KEGG" id="psyo:PB01_08200"/>
<accession>A0A5J6SLL9</accession>
<protein>
    <submittedName>
        <fullName evidence="1">DUF4352 domain-containing protein</fullName>
    </submittedName>
</protein>
<dbReference type="OrthoDB" id="517663at2"/>
<evidence type="ECO:0000313" key="1">
    <source>
        <dbReference type="EMBL" id="QFF98815.1"/>
    </source>
</evidence>
<organism evidence="1 2">
    <name type="scientific">Psychrobacillus glaciei</name>
    <dbReference type="NCBI Taxonomy" id="2283160"/>
    <lineage>
        <taxon>Bacteria</taxon>
        <taxon>Bacillati</taxon>
        <taxon>Bacillota</taxon>
        <taxon>Bacilli</taxon>
        <taxon>Bacillales</taxon>
        <taxon>Bacillaceae</taxon>
        <taxon>Psychrobacillus</taxon>
    </lineage>
</organism>
<dbReference type="EMBL" id="CP031223">
    <property type="protein sequence ID" value="QFF98815.1"/>
    <property type="molecule type" value="Genomic_DNA"/>
</dbReference>
<gene>
    <name evidence="1" type="ORF">PB01_08200</name>
</gene>
<dbReference type="PROSITE" id="PS51257">
    <property type="entry name" value="PROKAR_LIPOPROTEIN"/>
    <property type="match status" value="1"/>
</dbReference>
<proteinExistence type="predicted"/>
<dbReference type="Proteomes" id="UP000325517">
    <property type="component" value="Chromosome"/>
</dbReference>